<reference evidence="2 3" key="1">
    <citation type="submission" date="2023-09" db="EMBL/GenBank/DDBJ databases">
        <authorList>
            <person name="Rey-Velasco X."/>
        </authorList>
    </citation>
    <scope>NUCLEOTIDE SEQUENCE [LARGE SCALE GENOMIC DNA]</scope>
    <source>
        <strain evidence="2 3">F388</strain>
    </source>
</reference>
<dbReference type="InterPro" id="IPR001509">
    <property type="entry name" value="Epimerase_deHydtase"/>
</dbReference>
<evidence type="ECO:0000259" key="1">
    <source>
        <dbReference type="Pfam" id="PF01370"/>
    </source>
</evidence>
<name>A0ABU3A8Y7_9FLAO</name>
<evidence type="ECO:0000313" key="2">
    <source>
        <dbReference type="EMBL" id="MDT0606657.1"/>
    </source>
</evidence>
<dbReference type="SUPFAM" id="SSF51735">
    <property type="entry name" value="NAD(P)-binding Rossmann-fold domains"/>
    <property type="match status" value="1"/>
</dbReference>
<evidence type="ECO:0000313" key="3">
    <source>
        <dbReference type="Proteomes" id="UP001255246"/>
    </source>
</evidence>
<organism evidence="2 3">
    <name type="scientific">Croceitalea rosinachiae</name>
    <dbReference type="NCBI Taxonomy" id="3075596"/>
    <lineage>
        <taxon>Bacteria</taxon>
        <taxon>Pseudomonadati</taxon>
        <taxon>Bacteroidota</taxon>
        <taxon>Flavobacteriia</taxon>
        <taxon>Flavobacteriales</taxon>
        <taxon>Flavobacteriaceae</taxon>
        <taxon>Croceitalea</taxon>
    </lineage>
</organism>
<dbReference type="RefSeq" id="WP_311350205.1">
    <property type="nucleotide sequence ID" value="NZ_JAVRHR010000001.1"/>
</dbReference>
<keyword evidence="3" id="KW-1185">Reference proteome</keyword>
<dbReference type="InterPro" id="IPR051783">
    <property type="entry name" value="NAD(P)-dependent_oxidoreduct"/>
</dbReference>
<dbReference type="PANTHER" id="PTHR48079">
    <property type="entry name" value="PROTEIN YEEZ"/>
    <property type="match status" value="1"/>
</dbReference>
<sequence>MILVTGGTGLVGAHLLLQLVQSGHKPRATYRTKKRIAHTKKVFAYYTEDHEMLFEAIDWVECNILDVYALEKAFEGITQVYHAAAFISFDPKDYKTLLKINIEGTTNVVNLCISKSIEKLCYVGSIAAIGDSIANSPIKESNEWTETSKSGYAVSKHAAEMEVWRASQEGVPVVIVNPGVILGPGFWKSGSGLFFYAAMKGPNYYLPNGTGFVSVQEVVRAMIYLMTSDIQNERFILVNENWSYKTLSGILAKGLNKKAPSQELKSWMLQLFWRFDWFKSNLMGKRRKLSKNTAKALAQKQLYDNSKIKKSLPEFQFDNLEKITLDYCSLFLKELEV</sequence>
<comment type="caution">
    <text evidence="2">The sequence shown here is derived from an EMBL/GenBank/DDBJ whole genome shotgun (WGS) entry which is preliminary data.</text>
</comment>
<dbReference type="EMBL" id="JAVRHR010000001">
    <property type="protein sequence ID" value="MDT0606657.1"/>
    <property type="molecule type" value="Genomic_DNA"/>
</dbReference>
<accession>A0ABU3A8Y7</accession>
<gene>
    <name evidence="2" type="ORF">RM706_06430</name>
</gene>
<dbReference type="InterPro" id="IPR036291">
    <property type="entry name" value="NAD(P)-bd_dom_sf"/>
</dbReference>
<protein>
    <submittedName>
        <fullName evidence="2">NAD-dependent epimerase/dehydratase family protein</fullName>
    </submittedName>
</protein>
<proteinExistence type="predicted"/>
<dbReference type="Pfam" id="PF01370">
    <property type="entry name" value="Epimerase"/>
    <property type="match status" value="1"/>
</dbReference>
<dbReference type="PANTHER" id="PTHR48079:SF6">
    <property type="entry name" value="NAD(P)-BINDING DOMAIN-CONTAINING PROTEIN-RELATED"/>
    <property type="match status" value="1"/>
</dbReference>
<dbReference type="Proteomes" id="UP001255246">
    <property type="component" value="Unassembled WGS sequence"/>
</dbReference>
<feature type="domain" description="NAD-dependent epimerase/dehydratase" evidence="1">
    <location>
        <begin position="2"/>
        <end position="228"/>
    </location>
</feature>
<dbReference type="Gene3D" id="3.40.50.720">
    <property type="entry name" value="NAD(P)-binding Rossmann-like Domain"/>
    <property type="match status" value="1"/>
</dbReference>